<feature type="domain" description="Recombinase" evidence="2">
    <location>
        <begin position="162"/>
        <end position="295"/>
    </location>
</feature>
<evidence type="ECO:0000259" key="1">
    <source>
        <dbReference type="PROSITE" id="PS51736"/>
    </source>
</evidence>
<name>A0A9X5BI47_9FIRM</name>
<dbReference type="Pfam" id="PF00239">
    <property type="entry name" value="Resolvase"/>
    <property type="match status" value="1"/>
</dbReference>
<keyword evidence="4" id="KW-1185">Reference proteome</keyword>
<dbReference type="PROSITE" id="PS51737">
    <property type="entry name" value="RECOMBINASE_DNA_BIND"/>
    <property type="match status" value="1"/>
</dbReference>
<dbReference type="Pfam" id="PF07508">
    <property type="entry name" value="Recombinase"/>
    <property type="match status" value="1"/>
</dbReference>
<dbReference type="PANTHER" id="PTHR30461">
    <property type="entry name" value="DNA-INVERTASE FROM LAMBDOID PROPHAGE"/>
    <property type="match status" value="1"/>
</dbReference>
<dbReference type="Proteomes" id="UP001154420">
    <property type="component" value="Unassembled WGS sequence"/>
</dbReference>
<sequence>MKRKKCYIYMRVSTAMQVDGYSLEAQKDRLTKFAEFQKMDIVREYCDAGKSGKNITGRPEFSQMLRDIADGRDGVDYILVFKLSRFGRNAADVLNSLQYIQDFGVNLICVEDGIDSSKDSGKLTITVLAAVAEIERENILVQTMEGRKQKAREGKWNGGLAPFGYRLDSKTSTLVVEPEEAEVVKIIYEKFVHDGMGADSICSYLNQRGYAKQKNREFELNYFARGLIMRVLDNPVYIGKITYGKSTTERVKGTRDEYHRVQVEDYMVTDGKHEAIIDEELWAAAQERRKETGVKWNKTHSLEHEHLLSGLLICPVCGKGLAGTVRRRKNKKTGEYKDDFYYRCQHRKKIDEEHFCDFKPAINQNEFNREVENVILDMAANEQWKEFVLRKMSERVDVSTLETEREQLKKHLRQVIGAKTKLTDMLDKLDVSDKHYDRKYQDMQDRLDYLYDKASELEDTIADIDSQINGAYEKQITAKQLYKILANFDRLYYRLTDLEKKEFLRDFIESVEIYPEKLDNGRMLKQINFNFPVYYDGEVGKEIRLLNENTVETCVLLSKLKSTQHIKVEIDIFK</sequence>
<organism evidence="3 4">
    <name type="scientific">Parablautia muri</name>
    <dbReference type="NCBI Taxonomy" id="2320879"/>
    <lineage>
        <taxon>Bacteria</taxon>
        <taxon>Bacillati</taxon>
        <taxon>Bacillota</taxon>
        <taxon>Clostridia</taxon>
        <taxon>Lachnospirales</taxon>
        <taxon>Lachnospiraceae</taxon>
        <taxon>Parablautia</taxon>
    </lineage>
</organism>
<gene>
    <name evidence="3" type="ORF">D5281_16675</name>
</gene>
<feature type="domain" description="Resolvase/invertase-type recombinase catalytic" evidence="1">
    <location>
        <begin position="5"/>
        <end position="154"/>
    </location>
</feature>
<comment type="caution">
    <text evidence="3">The sequence shown here is derived from an EMBL/GenBank/DDBJ whole genome shotgun (WGS) entry which is preliminary data.</text>
</comment>
<dbReference type="SUPFAM" id="SSF53041">
    <property type="entry name" value="Resolvase-like"/>
    <property type="match status" value="1"/>
</dbReference>
<dbReference type="InterPro" id="IPR011109">
    <property type="entry name" value="DNA_bind_recombinase_dom"/>
</dbReference>
<dbReference type="InterPro" id="IPR025827">
    <property type="entry name" value="Zn_ribbon_recom_dom"/>
</dbReference>
<protein>
    <submittedName>
        <fullName evidence="3">Recombinase family protein</fullName>
    </submittedName>
</protein>
<dbReference type="EMBL" id="QZDT01000031">
    <property type="protein sequence ID" value="NBJ94176.1"/>
    <property type="molecule type" value="Genomic_DNA"/>
</dbReference>
<dbReference type="PROSITE" id="PS51736">
    <property type="entry name" value="RECOMBINASES_3"/>
    <property type="match status" value="1"/>
</dbReference>
<dbReference type="Pfam" id="PF13408">
    <property type="entry name" value="Zn_ribbon_recom"/>
    <property type="match status" value="1"/>
</dbReference>
<dbReference type="GO" id="GO:0000150">
    <property type="term" value="F:DNA strand exchange activity"/>
    <property type="evidence" value="ECO:0007669"/>
    <property type="project" value="InterPro"/>
</dbReference>
<proteinExistence type="predicted"/>
<dbReference type="OrthoDB" id="9781670at2"/>
<dbReference type="AlphaFoldDB" id="A0A9X5BI47"/>
<evidence type="ECO:0000259" key="2">
    <source>
        <dbReference type="PROSITE" id="PS51737"/>
    </source>
</evidence>
<dbReference type="SMART" id="SM00857">
    <property type="entry name" value="Resolvase"/>
    <property type="match status" value="1"/>
</dbReference>
<dbReference type="GO" id="GO:0003677">
    <property type="term" value="F:DNA binding"/>
    <property type="evidence" value="ECO:0007669"/>
    <property type="project" value="InterPro"/>
</dbReference>
<reference evidence="3" key="1">
    <citation type="submission" date="2018-09" db="EMBL/GenBank/DDBJ databases">
        <title>Murine metabolic-syndrome-specific gut microbial biobank.</title>
        <authorList>
            <person name="Liu C."/>
        </authorList>
    </citation>
    <scope>NUCLEOTIDE SEQUENCE</scope>
    <source>
        <strain evidence="3">D42-62</strain>
    </source>
</reference>
<dbReference type="InterPro" id="IPR036162">
    <property type="entry name" value="Resolvase-like_N_sf"/>
</dbReference>
<dbReference type="Gene3D" id="3.40.50.1390">
    <property type="entry name" value="Resolvase, N-terminal catalytic domain"/>
    <property type="match status" value="1"/>
</dbReference>
<evidence type="ECO:0000313" key="3">
    <source>
        <dbReference type="EMBL" id="NBJ94176.1"/>
    </source>
</evidence>
<dbReference type="InterPro" id="IPR006119">
    <property type="entry name" value="Resolv_N"/>
</dbReference>
<dbReference type="PANTHER" id="PTHR30461:SF23">
    <property type="entry name" value="DNA RECOMBINASE-RELATED"/>
    <property type="match status" value="1"/>
</dbReference>
<dbReference type="InterPro" id="IPR050639">
    <property type="entry name" value="SSR_resolvase"/>
</dbReference>
<dbReference type="InterPro" id="IPR038109">
    <property type="entry name" value="DNA_bind_recomb_sf"/>
</dbReference>
<dbReference type="CDD" id="cd00338">
    <property type="entry name" value="Ser_Recombinase"/>
    <property type="match status" value="1"/>
</dbReference>
<accession>A0A9X5BI47</accession>
<evidence type="ECO:0000313" key="4">
    <source>
        <dbReference type="Proteomes" id="UP001154420"/>
    </source>
</evidence>
<dbReference type="Gene3D" id="3.90.1750.20">
    <property type="entry name" value="Putative Large Serine Recombinase, Chain B, Domain 2"/>
    <property type="match status" value="1"/>
</dbReference>